<dbReference type="Pfam" id="PF06144">
    <property type="entry name" value="DNA_pol3_delta"/>
    <property type="match status" value="1"/>
</dbReference>
<evidence type="ECO:0000313" key="11">
    <source>
        <dbReference type="EMBL" id="PIR74127.1"/>
    </source>
</evidence>
<evidence type="ECO:0000256" key="2">
    <source>
        <dbReference type="ARBA" id="ARBA00017703"/>
    </source>
</evidence>
<feature type="domain" description="DNA polymerase III delta N-terminal" evidence="9">
    <location>
        <begin position="4"/>
        <end position="102"/>
    </location>
</feature>
<reference evidence="12" key="1">
    <citation type="submission" date="2017-09" db="EMBL/GenBank/DDBJ databases">
        <title>Depth-based differentiation of microbial function through sediment-hosted aquifers and enrichment of novel symbionts in the deep terrestrial subsurface.</title>
        <authorList>
            <person name="Probst A.J."/>
            <person name="Ladd B."/>
            <person name="Jarett J.K."/>
            <person name="Geller-Mcgrath D.E."/>
            <person name="Sieber C.M.K."/>
            <person name="Emerson J.B."/>
            <person name="Anantharaman K."/>
            <person name="Thomas B.C."/>
            <person name="Malmstrom R."/>
            <person name="Stieglmeier M."/>
            <person name="Klingl A."/>
            <person name="Woyke T."/>
            <person name="Ryan C.M."/>
            <person name="Banfield J.F."/>
        </authorList>
    </citation>
    <scope>NUCLEOTIDE SEQUENCE [LARGE SCALE GENOMIC DNA]</scope>
</reference>
<feature type="domain" description="DNA polymerase III delta subunit-like C-terminal" evidence="10">
    <location>
        <begin position="200"/>
        <end position="320"/>
    </location>
</feature>
<evidence type="ECO:0000256" key="3">
    <source>
        <dbReference type="ARBA" id="ARBA00022679"/>
    </source>
</evidence>
<dbReference type="GO" id="GO:0006261">
    <property type="term" value="P:DNA-templated DNA replication"/>
    <property type="evidence" value="ECO:0007669"/>
    <property type="project" value="TreeGrafter"/>
</dbReference>
<evidence type="ECO:0000256" key="4">
    <source>
        <dbReference type="ARBA" id="ARBA00022695"/>
    </source>
</evidence>
<dbReference type="Pfam" id="PF21694">
    <property type="entry name" value="DNA_pol3_delta_C"/>
    <property type="match status" value="1"/>
</dbReference>
<dbReference type="PANTHER" id="PTHR34388">
    <property type="entry name" value="DNA POLYMERASE III SUBUNIT DELTA"/>
    <property type="match status" value="1"/>
</dbReference>
<evidence type="ECO:0000256" key="8">
    <source>
        <dbReference type="ARBA" id="ARBA00049244"/>
    </source>
</evidence>
<dbReference type="GO" id="GO:0003887">
    <property type="term" value="F:DNA-directed DNA polymerase activity"/>
    <property type="evidence" value="ECO:0007669"/>
    <property type="project" value="UniProtKB-KW"/>
</dbReference>
<evidence type="ECO:0000313" key="12">
    <source>
        <dbReference type="Proteomes" id="UP000230154"/>
    </source>
</evidence>
<keyword evidence="4" id="KW-0548">Nucleotidyltransferase</keyword>
<comment type="similarity">
    <text evidence="7">Belongs to the DNA polymerase HolA subunit family.</text>
</comment>
<dbReference type="InterPro" id="IPR048466">
    <property type="entry name" value="DNA_pol3_delta-like_C"/>
</dbReference>
<dbReference type="Gene3D" id="1.20.272.10">
    <property type="match status" value="1"/>
</dbReference>
<comment type="catalytic activity">
    <reaction evidence="8">
        <text>DNA(n) + a 2'-deoxyribonucleoside 5'-triphosphate = DNA(n+1) + diphosphate</text>
        <dbReference type="Rhea" id="RHEA:22508"/>
        <dbReference type="Rhea" id="RHEA-COMP:17339"/>
        <dbReference type="Rhea" id="RHEA-COMP:17340"/>
        <dbReference type="ChEBI" id="CHEBI:33019"/>
        <dbReference type="ChEBI" id="CHEBI:61560"/>
        <dbReference type="ChEBI" id="CHEBI:173112"/>
        <dbReference type="EC" id="2.7.7.7"/>
    </reaction>
</comment>
<sequence>MIIFLYGKDTYRSGQQLHKMMDKFMQDRDPQGLNVNRMDCAQVTESDIWNQIVASPFLAEKRMVVLVGCIASKHEQLRAELLTKMQEKSLPESTILVFWESEYSFKKKEQKEFFARLSTEKYAQEFDELQGAKLAGWIAAEVVERGSRIEPQAAQFLAQSAAGGTWGCSMRIDQLCAYTGGKRAIAVADVQLFVDQKIDDSIFTLVDAIVAKQAKTVFSAMQEQYAQGKDALYIFAMLLRQFRILIEMRDVFDRDIATHSNDMAKELGIHPFVAKKSLPMVKRYSMDLLTQVYTKLLELDIKIKTGQDDQRVLMDLFVASYCSD</sequence>
<evidence type="ECO:0000259" key="10">
    <source>
        <dbReference type="Pfam" id="PF21694"/>
    </source>
</evidence>
<dbReference type="GO" id="GO:0003677">
    <property type="term" value="F:DNA binding"/>
    <property type="evidence" value="ECO:0007669"/>
    <property type="project" value="InterPro"/>
</dbReference>
<name>A0A2H0TRU2_9BACT</name>
<dbReference type="InterPro" id="IPR005790">
    <property type="entry name" value="DNA_polIII_delta"/>
</dbReference>
<gene>
    <name evidence="11" type="primary">holA</name>
    <name evidence="11" type="ORF">COU35_04200</name>
</gene>
<dbReference type="InterPro" id="IPR010372">
    <property type="entry name" value="DNA_pol3_delta_N"/>
</dbReference>
<evidence type="ECO:0000256" key="7">
    <source>
        <dbReference type="ARBA" id="ARBA00034754"/>
    </source>
</evidence>
<dbReference type="NCBIfam" id="TIGR01128">
    <property type="entry name" value="holA"/>
    <property type="match status" value="1"/>
</dbReference>
<dbReference type="GO" id="GO:0009360">
    <property type="term" value="C:DNA polymerase III complex"/>
    <property type="evidence" value="ECO:0007669"/>
    <property type="project" value="InterPro"/>
</dbReference>
<dbReference type="SUPFAM" id="SSF48019">
    <property type="entry name" value="post-AAA+ oligomerization domain-like"/>
    <property type="match status" value="1"/>
</dbReference>
<proteinExistence type="inferred from homology"/>
<dbReference type="AlphaFoldDB" id="A0A2H0TRU2"/>
<comment type="caution">
    <text evidence="11">The sequence shown here is derived from an EMBL/GenBank/DDBJ whole genome shotgun (WGS) entry which is preliminary data.</text>
</comment>
<dbReference type="InterPro" id="IPR027417">
    <property type="entry name" value="P-loop_NTPase"/>
</dbReference>
<accession>A0A2H0TRU2</accession>
<dbReference type="Gene3D" id="1.10.8.60">
    <property type="match status" value="1"/>
</dbReference>
<dbReference type="SUPFAM" id="SSF52540">
    <property type="entry name" value="P-loop containing nucleoside triphosphate hydrolases"/>
    <property type="match status" value="1"/>
</dbReference>
<keyword evidence="3" id="KW-0808">Transferase</keyword>
<protein>
    <recommendedName>
        <fullName evidence="2">DNA polymerase III subunit delta</fullName>
        <ecNumber evidence="1">2.7.7.7</ecNumber>
    </recommendedName>
</protein>
<dbReference type="PANTHER" id="PTHR34388:SF1">
    <property type="entry name" value="DNA POLYMERASE III SUBUNIT DELTA"/>
    <property type="match status" value="1"/>
</dbReference>
<keyword evidence="5" id="KW-0235">DNA replication</keyword>
<dbReference type="EMBL" id="PFCB01000029">
    <property type="protein sequence ID" value="PIR74127.1"/>
    <property type="molecule type" value="Genomic_DNA"/>
</dbReference>
<dbReference type="Proteomes" id="UP000230154">
    <property type="component" value="Unassembled WGS sequence"/>
</dbReference>
<keyword evidence="6" id="KW-0239">DNA-directed DNA polymerase</keyword>
<organism evidence="11 12">
    <name type="scientific">Candidatus Magasanikbacteria bacterium CG10_big_fil_rev_8_21_14_0_10_47_10</name>
    <dbReference type="NCBI Taxonomy" id="1974652"/>
    <lineage>
        <taxon>Bacteria</taxon>
        <taxon>Candidatus Magasanikiibacteriota</taxon>
    </lineage>
</organism>
<evidence type="ECO:0000256" key="6">
    <source>
        <dbReference type="ARBA" id="ARBA00022932"/>
    </source>
</evidence>
<evidence type="ECO:0000256" key="1">
    <source>
        <dbReference type="ARBA" id="ARBA00012417"/>
    </source>
</evidence>
<dbReference type="InterPro" id="IPR008921">
    <property type="entry name" value="DNA_pol3_clamp-load_cplx_C"/>
</dbReference>
<evidence type="ECO:0000256" key="5">
    <source>
        <dbReference type="ARBA" id="ARBA00022705"/>
    </source>
</evidence>
<evidence type="ECO:0000259" key="9">
    <source>
        <dbReference type="Pfam" id="PF06144"/>
    </source>
</evidence>
<dbReference type="EC" id="2.7.7.7" evidence="1"/>
<dbReference type="Gene3D" id="3.40.50.300">
    <property type="entry name" value="P-loop containing nucleotide triphosphate hydrolases"/>
    <property type="match status" value="1"/>
</dbReference>